<organism evidence="9 10">
    <name type="scientific">Cohnella abietis</name>
    <dbReference type="NCBI Taxonomy" id="2507935"/>
    <lineage>
        <taxon>Bacteria</taxon>
        <taxon>Bacillati</taxon>
        <taxon>Bacillota</taxon>
        <taxon>Bacilli</taxon>
        <taxon>Bacillales</taxon>
        <taxon>Paenibacillaceae</taxon>
        <taxon>Cohnella</taxon>
    </lineage>
</organism>
<evidence type="ECO:0000256" key="4">
    <source>
        <dbReference type="ARBA" id="ARBA00022475"/>
    </source>
</evidence>
<dbReference type="EMBL" id="AP019400">
    <property type="protein sequence ID" value="BBI31300.1"/>
    <property type="molecule type" value="Genomic_DNA"/>
</dbReference>
<keyword evidence="5 8" id="KW-0812">Transmembrane</keyword>
<protein>
    <submittedName>
        <fullName evidence="9">Fe(3+)-citrate import system permease protein YfmD</fullName>
    </submittedName>
</protein>
<evidence type="ECO:0000313" key="9">
    <source>
        <dbReference type="EMBL" id="BBI31300.1"/>
    </source>
</evidence>
<gene>
    <name evidence="9" type="primary">yfmD</name>
    <name evidence="9" type="ORF">KCTCHS21_06990</name>
</gene>
<keyword evidence="7 8" id="KW-0472">Membrane</keyword>
<feature type="transmembrane region" description="Helical" evidence="8">
    <location>
        <begin position="102"/>
        <end position="120"/>
    </location>
</feature>
<dbReference type="GO" id="GO:0033214">
    <property type="term" value="P:siderophore-iron import into cell"/>
    <property type="evidence" value="ECO:0007669"/>
    <property type="project" value="TreeGrafter"/>
</dbReference>
<dbReference type="SUPFAM" id="SSF81345">
    <property type="entry name" value="ABC transporter involved in vitamin B12 uptake, BtuC"/>
    <property type="match status" value="1"/>
</dbReference>
<dbReference type="InterPro" id="IPR037294">
    <property type="entry name" value="ABC_BtuC-like"/>
</dbReference>
<dbReference type="PANTHER" id="PTHR30472:SF1">
    <property type="entry name" value="FE(3+) DICITRATE TRANSPORT SYSTEM PERMEASE PROTEIN FECC-RELATED"/>
    <property type="match status" value="1"/>
</dbReference>
<dbReference type="PANTHER" id="PTHR30472">
    <property type="entry name" value="FERRIC ENTEROBACTIN TRANSPORT SYSTEM PERMEASE PROTEIN"/>
    <property type="match status" value="1"/>
</dbReference>
<feature type="transmembrane region" description="Helical" evidence="8">
    <location>
        <begin position="127"/>
        <end position="145"/>
    </location>
</feature>
<evidence type="ECO:0000313" key="10">
    <source>
        <dbReference type="Proteomes" id="UP000289856"/>
    </source>
</evidence>
<feature type="transmembrane region" description="Helical" evidence="8">
    <location>
        <begin position="245"/>
        <end position="271"/>
    </location>
</feature>
<evidence type="ECO:0000256" key="8">
    <source>
        <dbReference type="SAM" id="Phobius"/>
    </source>
</evidence>
<dbReference type="Gene3D" id="1.10.3470.10">
    <property type="entry name" value="ABC transporter involved in vitamin B12 uptake, BtuC"/>
    <property type="match status" value="1"/>
</dbReference>
<feature type="transmembrane region" description="Helical" evidence="8">
    <location>
        <begin position="70"/>
        <end position="90"/>
    </location>
</feature>
<accession>A0A3T1CZN0</accession>
<dbReference type="InterPro" id="IPR000522">
    <property type="entry name" value="ABC_transptr_permease_BtuC"/>
</dbReference>
<keyword evidence="6 8" id="KW-1133">Transmembrane helix</keyword>
<dbReference type="Proteomes" id="UP000289856">
    <property type="component" value="Chromosome"/>
</dbReference>
<evidence type="ECO:0000256" key="7">
    <source>
        <dbReference type="ARBA" id="ARBA00023136"/>
    </source>
</evidence>
<dbReference type="OrthoDB" id="9811721at2"/>
<feature type="transmembrane region" description="Helical" evidence="8">
    <location>
        <begin position="15"/>
        <end position="38"/>
    </location>
</feature>
<feature type="transmembrane region" description="Helical" evidence="8">
    <location>
        <begin position="157"/>
        <end position="177"/>
    </location>
</feature>
<name>A0A3T1CZN0_9BACL</name>
<sequence length="339" mass="36198">MNQLQSGMRGQTKSAPYLFVGFIILAIILGSIGTFVGVKGLHWSNFSDLFNYDESNLLAYKVWEVRLPRVTLAIILGAGLAVAGCLLQGITRNPLSDSEIIGINQGASFFVVLSLVMFGLKDVTVTILIAGFVGAAVGGSLVLILSQSGAYSGTRLLLAGVSITLFMGSLTTGLLILQEDKLSEILYWMAGKLSGANWMDVKLSLLCVVPGTLIILLFARAFNIFSLGEEMAMGLGQNVVRLRRLAFVIVILIVGGAVALAGPIGFVGLIVPHMIRSLVGTDYRLVFPLSALAGINLLLAADISGQWLWYPSDIPVGIITALLGTPFFLYLMRRKMGDG</sequence>
<evidence type="ECO:0000256" key="6">
    <source>
        <dbReference type="ARBA" id="ARBA00022989"/>
    </source>
</evidence>
<dbReference type="GO" id="GO:0022857">
    <property type="term" value="F:transmembrane transporter activity"/>
    <property type="evidence" value="ECO:0007669"/>
    <property type="project" value="InterPro"/>
</dbReference>
<dbReference type="Pfam" id="PF01032">
    <property type="entry name" value="FecCD"/>
    <property type="match status" value="1"/>
</dbReference>
<dbReference type="CDD" id="cd06550">
    <property type="entry name" value="TM_ABC_iron-siderophores_like"/>
    <property type="match status" value="1"/>
</dbReference>
<keyword evidence="3" id="KW-0813">Transport</keyword>
<evidence type="ECO:0000256" key="2">
    <source>
        <dbReference type="ARBA" id="ARBA00007935"/>
    </source>
</evidence>
<comment type="subcellular location">
    <subcellularLocation>
        <location evidence="1">Cell membrane</location>
        <topology evidence="1">Multi-pass membrane protein</topology>
    </subcellularLocation>
</comment>
<evidence type="ECO:0000256" key="3">
    <source>
        <dbReference type="ARBA" id="ARBA00022448"/>
    </source>
</evidence>
<dbReference type="KEGG" id="cohn:KCTCHS21_06990"/>
<keyword evidence="10" id="KW-1185">Reference proteome</keyword>
<dbReference type="FunFam" id="1.10.3470.10:FF:000001">
    <property type="entry name" value="Vitamin B12 ABC transporter permease BtuC"/>
    <property type="match status" value="1"/>
</dbReference>
<feature type="transmembrane region" description="Helical" evidence="8">
    <location>
        <begin position="203"/>
        <end position="225"/>
    </location>
</feature>
<evidence type="ECO:0000256" key="5">
    <source>
        <dbReference type="ARBA" id="ARBA00022692"/>
    </source>
</evidence>
<reference evidence="9 10" key="1">
    <citation type="submission" date="2019-01" db="EMBL/GenBank/DDBJ databases">
        <title>Complete genome sequence of Cohnella hallensis HS21 isolated from Korean fir (Abies koreana) rhizospheric soil.</title>
        <authorList>
            <person name="Jiang L."/>
            <person name="Kang S.W."/>
            <person name="Kim S."/>
            <person name="Jung J."/>
            <person name="Kim C.Y."/>
            <person name="Kim D.H."/>
            <person name="Kim S.W."/>
            <person name="Lee J."/>
        </authorList>
    </citation>
    <scope>NUCLEOTIDE SEQUENCE [LARGE SCALE GENOMIC DNA]</scope>
    <source>
        <strain evidence="9 10">HS21</strain>
    </source>
</reference>
<comment type="similarity">
    <text evidence="2">Belongs to the binding-protein-dependent transport system permease family. FecCD subfamily.</text>
</comment>
<dbReference type="GO" id="GO:0005886">
    <property type="term" value="C:plasma membrane"/>
    <property type="evidence" value="ECO:0007669"/>
    <property type="project" value="UniProtKB-SubCell"/>
</dbReference>
<dbReference type="RefSeq" id="WP_130605148.1">
    <property type="nucleotide sequence ID" value="NZ_AP019400.1"/>
</dbReference>
<keyword evidence="4" id="KW-1003">Cell membrane</keyword>
<evidence type="ECO:0000256" key="1">
    <source>
        <dbReference type="ARBA" id="ARBA00004651"/>
    </source>
</evidence>
<proteinExistence type="inferred from homology"/>
<feature type="transmembrane region" description="Helical" evidence="8">
    <location>
        <begin position="314"/>
        <end position="332"/>
    </location>
</feature>
<dbReference type="AlphaFoldDB" id="A0A3T1CZN0"/>